<gene>
    <name evidence="2" type="ORF">HYALB_00009055</name>
</gene>
<dbReference type="AlphaFoldDB" id="A0A9N9Q031"/>
<sequence length="364" mass="41677">MEIITIILLLVFCFFMFIKSLYTQTSQQWWKKRMPYRRSSSSSRSSRSSSPSPIDEKEIPIQDTPPYVFPALTPKTAAKTSMGLKRLEASNWLPIDSNYHPEHDIRTALLSTNHPNVVQCLPGSEAACQEVLDLVTDFLLSRYPKDFTFSTSSSGRIINNHLTNESFHIDNSPNPLEIAARLAMEDFNILMKSEETGDHHLMASATLFPAGWKLQERIGTSMANLHKPVPEWKKNLGGSVNRYFDHLNTRTSMERTNLFIQTTPHLFVDAPEIPNPQTVPEDLWIRRERQTFRRLERSGAVLFTVRTYMQRLVEVRGGEELALRQQIAGLDEVVREYKGGKVWGQAFEMWCRGRDEMVEKGVGA</sequence>
<keyword evidence="3" id="KW-1185">Reference proteome</keyword>
<dbReference type="OrthoDB" id="5043642at2759"/>
<dbReference type="EMBL" id="CAJVRM010000107">
    <property type="protein sequence ID" value="CAG8974520.1"/>
    <property type="molecule type" value="Genomic_DNA"/>
</dbReference>
<dbReference type="Pfam" id="PF11927">
    <property type="entry name" value="HODM_asu-like"/>
    <property type="match status" value="1"/>
</dbReference>
<evidence type="ECO:0000313" key="3">
    <source>
        <dbReference type="Proteomes" id="UP000701801"/>
    </source>
</evidence>
<protein>
    <submittedName>
        <fullName evidence="2">Uncharacterized protein</fullName>
    </submittedName>
</protein>
<accession>A0A9N9Q031</accession>
<feature type="region of interest" description="Disordered" evidence="1">
    <location>
        <begin position="38"/>
        <end position="65"/>
    </location>
</feature>
<organism evidence="2 3">
    <name type="scientific">Hymenoscyphus albidus</name>
    <dbReference type="NCBI Taxonomy" id="595503"/>
    <lineage>
        <taxon>Eukaryota</taxon>
        <taxon>Fungi</taxon>
        <taxon>Dikarya</taxon>
        <taxon>Ascomycota</taxon>
        <taxon>Pezizomycotina</taxon>
        <taxon>Leotiomycetes</taxon>
        <taxon>Helotiales</taxon>
        <taxon>Helotiaceae</taxon>
        <taxon>Hymenoscyphus</taxon>
    </lineage>
</organism>
<name>A0A9N9Q031_9HELO</name>
<evidence type="ECO:0000313" key="2">
    <source>
        <dbReference type="EMBL" id="CAG8974520.1"/>
    </source>
</evidence>
<feature type="compositionally biased region" description="Low complexity" evidence="1">
    <location>
        <begin position="38"/>
        <end position="53"/>
    </location>
</feature>
<dbReference type="InterPro" id="IPR021848">
    <property type="entry name" value="HODM_asu-like"/>
</dbReference>
<evidence type="ECO:0000256" key="1">
    <source>
        <dbReference type="SAM" id="MobiDB-lite"/>
    </source>
</evidence>
<comment type="caution">
    <text evidence="2">The sequence shown here is derived from an EMBL/GenBank/DDBJ whole genome shotgun (WGS) entry which is preliminary data.</text>
</comment>
<proteinExistence type="predicted"/>
<reference evidence="2" key="1">
    <citation type="submission" date="2021-07" db="EMBL/GenBank/DDBJ databases">
        <authorList>
            <person name="Durling M."/>
        </authorList>
    </citation>
    <scope>NUCLEOTIDE SEQUENCE</scope>
</reference>
<dbReference type="Proteomes" id="UP000701801">
    <property type="component" value="Unassembled WGS sequence"/>
</dbReference>